<dbReference type="GO" id="GO:0006779">
    <property type="term" value="P:porphyrin-containing compound biosynthetic process"/>
    <property type="evidence" value="ECO:0007669"/>
    <property type="project" value="InterPro"/>
</dbReference>
<evidence type="ECO:0000259" key="1">
    <source>
        <dbReference type="Pfam" id="PF01208"/>
    </source>
</evidence>
<evidence type="ECO:0000313" key="3">
    <source>
        <dbReference type="Proteomes" id="UP000515860"/>
    </source>
</evidence>
<dbReference type="AlphaFoldDB" id="A0A7G9G9U1"/>
<organism evidence="2 3">
    <name type="scientific">Wansuia hejianensis</name>
    <dbReference type="NCBI Taxonomy" id="2763667"/>
    <lineage>
        <taxon>Bacteria</taxon>
        <taxon>Bacillati</taxon>
        <taxon>Bacillota</taxon>
        <taxon>Clostridia</taxon>
        <taxon>Lachnospirales</taxon>
        <taxon>Lachnospiraceae</taxon>
        <taxon>Wansuia</taxon>
    </lineage>
</organism>
<name>A0A7G9G9U1_9FIRM</name>
<reference evidence="2 3" key="1">
    <citation type="submission" date="2020-08" db="EMBL/GenBank/DDBJ databases">
        <authorList>
            <person name="Liu C."/>
            <person name="Sun Q."/>
        </authorList>
    </citation>
    <scope>NUCLEOTIDE SEQUENCE [LARGE SCALE GENOMIC DNA]</scope>
    <source>
        <strain evidence="2 3">NSJ-29</strain>
    </source>
</reference>
<dbReference type="GO" id="GO:0004853">
    <property type="term" value="F:uroporphyrinogen decarboxylase activity"/>
    <property type="evidence" value="ECO:0007669"/>
    <property type="project" value="InterPro"/>
</dbReference>
<dbReference type="Proteomes" id="UP000515860">
    <property type="component" value="Chromosome"/>
</dbReference>
<keyword evidence="3" id="KW-1185">Reference proteome</keyword>
<dbReference type="PANTHER" id="PTHR47099:SF1">
    <property type="entry name" value="METHYLCOBAMIDE:COM METHYLTRANSFERASE MTBA"/>
    <property type="match status" value="1"/>
</dbReference>
<dbReference type="PANTHER" id="PTHR47099">
    <property type="entry name" value="METHYLCOBAMIDE:COM METHYLTRANSFERASE MTBA"/>
    <property type="match status" value="1"/>
</dbReference>
<dbReference type="Gene3D" id="3.20.20.210">
    <property type="match status" value="1"/>
</dbReference>
<dbReference type="EMBL" id="CP060635">
    <property type="protein sequence ID" value="QNM07573.1"/>
    <property type="molecule type" value="Genomic_DNA"/>
</dbReference>
<dbReference type="InterPro" id="IPR052024">
    <property type="entry name" value="Methanogen_methyltrans"/>
</dbReference>
<dbReference type="RefSeq" id="WP_249328345.1">
    <property type="nucleotide sequence ID" value="NZ_CP060635.1"/>
</dbReference>
<sequence length="351" mass="39161">MTGKERIMAALNRQVPDHAPTMEWILSKKVMKTAYGTEDDIEFSRLADLDALAVSLGSKNRAVLDGGKRVVDEWGITRQIYEEYPLPVVNPIKNMDDFKAMEIPDPDASYHYDRIKLALKEVGDEKAIVGRVKDVISMPRDLMGFESFLESLYTDPDLATGLMKMSCDYSCRVCENLHDIGIEIIVLGDDIANNNALLMSPSMYREMVLPHFAKLVQHAKKLGMKVIKHSDGDLNAIVEDLIGAGIDCLDPIDKRGNMRMGELKKKYGHQIAFKGNVDCVETLVDQPLEAVRKETAQTLLEGGIGGGLIISSSNSIHTGINAENWKYFLEVRKELGQYPLNVEMLEKIASE</sequence>
<protein>
    <recommendedName>
        <fullName evidence="1">Uroporphyrinogen decarboxylase (URO-D) domain-containing protein</fullName>
    </recommendedName>
</protein>
<feature type="domain" description="Uroporphyrinogen decarboxylase (URO-D)" evidence="1">
    <location>
        <begin position="85"/>
        <end position="334"/>
    </location>
</feature>
<accession>A0A7G9G9U1</accession>
<evidence type="ECO:0000313" key="2">
    <source>
        <dbReference type="EMBL" id="QNM07573.1"/>
    </source>
</evidence>
<gene>
    <name evidence="2" type="ORF">H9Q79_11625</name>
</gene>
<dbReference type="KEGG" id="whj:H9Q79_11625"/>
<dbReference type="InterPro" id="IPR000257">
    <property type="entry name" value="Uroporphyrinogen_deCOase"/>
</dbReference>
<proteinExistence type="predicted"/>
<dbReference type="SUPFAM" id="SSF51726">
    <property type="entry name" value="UROD/MetE-like"/>
    <property type="match status" value="1"/>
</dbReference>
<dbReference type="InterPro" id="IPR038071">
    <property type="entry name" value="UROD/MetE-like_sf"/>
</dbReference>
<dbReference type="Pfam" id="PF01208">
    <property type="entry name" value="URO-D"/>
    <property type="match status" value="1"/>
</dbReference>